<name>A0A198AIH4_9BACL</name>
<dbReference type="AlphaFoldDB" id="A0A198AIH4"/>
<dbReference type="Proteomes" id="UP000078454">
    <property type="component" value="Unassembled WGS sequence"/>
</dbReference>
<dbReference type="GO" id="GO:0016787">
    <property type="term" value="F:hydrolase activity"/>
    <property type="evidence" value="ECO:0007669"/>
    <property type="project" value="UniProtKB-KW"/>
</dbReference>
<dbReference type="EMBL" id="LYPB01000049">
    <property type="protein sequence ID" value="OAS21304.1"/>
    <property type="molecule type" value="Genomic_DNA"/>
</dbReference>
<proteinExistence type="predicted"/>
<dbReference type="SMART" id="SM00471">
    <property type="entry name" value="HDc"/>
    <property type="match status" value="1"/>
</dbReference>
<evidence type="ECO:0000313" key="3">
    <source>
        <dbReference type="EMBL" id="OAS21304.1"/>
    </source>
</evidence>
<organism evidence="3 4">
    <name type="scientific">Paenibacillus oryzisoli</name>
    <dbReference type="NCBI Taxonomy" id="1850517"/>
    <lineage>
        <taxon>Bacteria</taxon>
        <taxon>Bacillati</taxon>
        <taxon>Bacillota</taxon>
        <taxon>Bacilli</taxon>
        <taxon>Bacillales</taxon>
        <taxon>Paenibacillaceae</taxon>
        <taxon>Paenibacillus</taxon>
    </lineage>
</organism>
<dbReference type="Gene3D" id="1.10.3210.10">
    <property type="entry name" value="Hypothetical protein af1432"/>
    <property type="match status" value="1"/>
</dbReference>
<dbReference type="OrthoDB" id="9759601at2"/>
<feature type="domain" description="HD" evidence="1">
    <location>
        <begin position="134"/>
        <end position="256"/>
    </location>
</feature>
<sequence length="349" mass="39339">MRVHVLQLIVGDKLISDSYNAVGLHLLSSGTILDAGDISMLNRHSVDYVDIAPRSSEIEKVIEEVPSRQANILQVTSFNNATQGIKEMFESLQDGGSLHNETVESAFNPLIESIQDEKDVVSLLLSLHSKDDYTLQHSVQVGMLSYYIAKWMNKSEKDALVIGKAGYLHDIGKCRIHPDILNKPAKLTKEEFEEVQKHTIHGYDIIRKSLKDETLALVALQHHERMDGSGYPLRKSSTEIHSYSKIVAVADVYSAMISSRVYQQRRDLLHVLKELHRMSFGELDPKITQVFIRNMIPNFIGKTVSLSDGREGTIIMTNPTDFFRPLINIDDQFLDLSQLANVEITKIAI</sequence>
<dbReference type="PROSITE" id="PS51832">
    <property type="entry name" value="HD_GYP"/>
    <property type="match status" value="1"/>
</dbReference>
<evidence type="ECO:0000313" key="4">
    <source>
        <dbReference type="Proteomes" id="UP000078454"/>
    </source>
</evidence>
<comment type="caution">
    <text evidence="3">The sequence shown here is derived from an EMBL/GenBank/DDBJ whole genome shotgun (WGS) entry which is preliminary data.</text>
</comment>
<gene>
    <name evidence="3" type="ORF">A8708_31000</name>
</gene>
<feature type="domain" description="HD-GYP" evidence="2">
    <location>
        <begin position="112"/>
        <end position="307"/>
    </location>
</feature>
<dbReference type="InterPro" id="IPR037522">
    <property type="entry name" value="HD_GYP_dom"/>
</dbReference>
<protein>
    <submittedName>
        <fullName evidence="3">HD family phosphohydrolase</fullName>
    </submittedName>
</protein>
<dbReference type="Pfam" id="PF13487">
    <property type="entry name" value="HD_5"/>
    <property type="match status" value="1"/>
</dbReference>
<dbReference type="RefSeq" id="WP_068662877.1">
    <property type="nucleotide sequence ID" value="NZ_LYPB01000049.1"/>
</dbReference>
<dbReference type="PANTHER" id="PTHR43155">
    <property type="entry name" value="CYCLIC DI-GMP PHOSPHODIESTERASE PA4108-RELATED"/>
    <property type="match status" value="1"/>
</dbReference>
<keyword evidence="3" id="KW-0378">Hydrolase</keyword>
<dbReference type="SUPFAM" id="SSF109604">
    <property type="entry name" value="HD-domain/PDEase-like"/>
    <property type="match status" value="1"/>
</dbReference>
<reference evidence="3 4" key="1">
    <citation type="submission" date="2016-05" db="EMBL/GenBank/DDBJ databases">
        <title>Paenibacillus sp. 1ZS3-15 nov., isolated from the rhizosphere soil.</title>
        <authorList>
            <person name="Zhang X.X."/>
            <person name="Zhang J."/>
        </authorList>
    </citation>
    <scope>NUCLEOTIDE SEQUENCE [LARGE SCALE GENOMIC DNA]</scope>
    <source>
        <strain evidence="3 4">1ZS3-15</strain>
    </source>
</reference>
<keyword evidence="4" id="KW-1185">Reference proteome</keyword>
<dbReference type="PANTHER" id="PTHR43155:SF2">
    <property type="entry name" value="CYCLIC DI-GMP PHOSPHODIESTERASE PA4108"/>
    <property type="match status" value="1"/>
</dbReference>
<dbReference type="InterPro" id="IPR003607">
    <property type="entry name" value="HD/PDEase_dom"/>
</dbReference>
<dbReference type="PROSITE" id="PS51831">
    <property type="entry name" value="HD"/>
    <property type="match status" value="1"/>
</dbReference>
<dbReference type="InterPro" id="IPR006674">
    <property type="entry name" value="HD_domain"/>
</dbReference>
<evidence type="ECO:0000259" key="1">
    <source>
        <dbReference type="PROSITE" id="PS51831"/>
    </source>
</evidence>
<dbReference type="CDD" id="cd00077">
    <property type="entry name" value="HDc"/>
    <property type="match status" value="1"/>
</dbReference>
<dbReference type="NCBIfam" id="TIGR00277">
    <property type="entry name" value="HDIG"/>
    <property type="match status" value="1"/>
</dbReference>
<evidence type="ECO:0000259" key="2">
    <source>
        <dbReference type="PROSITE" id="PS51832"/>
    </source>
</evidence>
<dbReference type="InterPro" id="IPR006675">
    <property type="entry name" value="HDIG_dom"/>
</dbReference>
<accession>A0A198AIH4</accession>
<dbReference type="STRING" id="1850517.A8708_31000"/>